<evidence type="ECO:0000256" key="1">
    <source>
        <dbReference type="SAM" id="MobiDB-lite"/>
    </source>
</evidence>
<keyword evidence="2" id="KW-1133">Transmembrane helix</keyword>
<dbReference type="EMBL" id="JAUZMY010000003">
    <property type="protein sequence ID" value="MEE2036346.1"/>
    <property type="molecule type" value="Genomic_DNA"/>
</dbReference>
<feature type="transmembrane region" description="Helical" evidence="2">
    <location>
        <begin position="90"/>
        <end position="112"/>
    </location>
</feature>
<proteinExistence type="predicted"/>
<evidence type="ECO:0008006" key="5">
    <source>
        <dbReference type="Google" id="ProtNLM"/>
    </source>
</evidence>
<feature type="transmembrane region" description="Helical" evidence="2">
    <location>
        <begin position="21"/>
        <end position="41"/>
    </location>
</feature>
<feature type="region of interest" description="Disordered" evidence="1">
    <location>
        <begin position="156"/>
        <end position="175"/>
    </location>
</feature>
<keyword evidence="2" id="KW-0812">Transmembrane</keyword>
<evidence type="ECO:0000313" key="4">
    <source>
        <dbReference type="Proteomes" id="UP001356095"/>
    </source>
</evidence>
<gene>
    <name evidence="3" type="ORF">Q8791_03815</name>
</gene>
<feature type="transmembrane region" description="Helical" evidence="2">
    <location>
        <begin position="124"/>
        <end position="142"/>
    </location>
</feature>
<keyword evidence="2" id="KW-0472">Membrane</keyword>
<protein>
    <recommendedName>
        <fullName evidence="5">DUF4383 domain-containing protein</fullName>
    </recommendedName>
</protein>
<sequence length="175" mass="18386">MSTPESTDIRERRPAREFLSPLLTVATFAVLLLLGALVGLLSTTGAGWLTRYWDAGPPVPLLSAAGLLVFLALLYTACRLCAWGSRRTSGGLAFALGFLSVLIALVGLMPGGDVVLTNHIMHNAYLFGTMLVLVVSVIRSGALPFPAVRVPQANAPDGARPQVGPSAGARPWHEG</sequence>
<keyword evidence="4" id="KW-1185">Reference proteome</keyword>
<name>A0ABU7K269_9ACTN</name>
<accession>A0ABU7K269</accession>
<comment type="caution">
    <text evidence="3">The sequence shown here is derived from an EMBL/GenBank/DDBJ whole genome shotgun (WGS) entry which is preliminary data.</text>
</comment>
<feature type="transmembrane region" description="Helical" evidence="2">
    <location>
        <begin position="61"/>
        <end position="78"/>
    </location>
</feature>
<evidence type="ECO:0000313" key="3">
    <source>
        <dbReference type="EMBL" id="MEE2036346.1"/>
    </source>
</evidence>
<reference evidence="3 4" key="1">
    <citation type="submission" date="2023-08" db="EMBL/GenBank/DDBJ databases">
        <authorList>
            <person name="Girao M."/>
            <person name="Carvalho M.F."/>
        </authorList>
    </citation>
    <scope>NUCLEOTIDE SEQUENCE [LARGE SCALE GENOMIC DNA]</scope>
    <source>
        <strain evidence="3 4">CT-R113</strain>
    </source>
</reference>
<dbReference type="RefSeq" id="WP_330090160.1">
    <property type="nucleotide sequence ID" value="NZ_JAUZMY010000003.1"/>
</dbReference>
<organism evidence="3 4">
    <name type="scientific">Nocardiopsis codii</name>
    <dbReference type="NCBI Taxonomy" id="3065942"/>
    <lineage>
        <taxon>Bacteria</taxon>
        <taxon>Bacillati</taxon>
        <taxon>Actinomycetota</taxon>
        <taxon>Actinomycetes</taxon>
        <taxon>Streptosporangiales</taxon>
        <taxon>Nocardiopsidaceae</taxon>
        <taxon>Nocardiopsis</taxon>
    </lineage>
</organism>
<evidence type="ECO:0000256" key="2">
    <source>
        <dbReference type="SAM" id="Phobius"/>
    </source>
</evidence>
<dbReference type="Proteomes" id="UP001356095">
    <property type="component" value="Unassembled WGS sequence"/>
</dbReference>